<feature type="transmembrane region" description="Helical" evidence="9">
    <location>
        <begin position="182"/>
        <end position="208"/>
    </location>
</feature>
<sequence length="456" mass="48042">MIGIGGAIGTGLLLGAGGRLASAGPALAIVYAFCGLFAFFILRALGELVLHRPNSGSFVSYAREFFGEKAAFVTGWVYSVSWALTAIVDITAVATYFHYWPALTSVPQWLLALTALLVVTCANLVSVRLFGELEFWFALIKVAAIVVFLVVGGVVLAAGFPVDGHEAGASVVAEHGGVLPNGLLPAVIIVQGVVFAYAGIDLIGVAAGETENPAKVMPRAVNAVIVRIALFYVGSTALLALLLPYDSYKPEESPFVTFYAKIGVPGAGGVMNLVVLTAALSSLNAGLYSTGRIYRSMARTGAAPRFMSRLSRQGVPYGGVLFTAVLALVGVGLNAVVPERAFEIAINATALAILCTWTTIVLCQLRLYRWSQEGRVPRPAFRLFGAPWTSYLTLVFLLGVLVLMLFDYPVGTWTVGTLVLIVPALVIGWYGVRGRVLALADDRATAGAAPSPSPLD</sequence>
<evidence type="ECO:0000256" key="6">
    <source>
        <dbReference type="ARBA" id="ARBA00022970"/>
    </source>
</evidence>
<evidence type="ECO:0000313" key="11">
    <source>
        <dbReference type="EMBL" id="MBO8191508.1"/>
    </source>
</evidence>
<feature type="transmembrane region" description="Helical" evidence="9">
    <location>
        <begin position="262"/>
        <end position="287"/>
    </location>
</feature>
<evidence type="ECO:0000256" key="5">
    <source>
        <dbReference type="ARBA" id="ARBA00022692"/>
    </source>
</evidence>
<dbReference type="InterPro" id="IPR004840">
    <property type="entry name" value="Amino_acid_permease_CS"/>
</dbReference>
<keyword evidence="3" id="KW-0813">Transport</keyword>
<feature type="transmembrane region" description="Helical" evidence="9">
    <location>
        <begin position="412"/>
        <end position="432"/>
    </location>
</feature>
<feature type="transmembrane region" description="Helical" evidence="9">
    <location>
        <begin position="28"/>
        <end position="50"/>
    </location>
</feature>
<evidence type="ECO:0000256" key="9">
    <source>
        <dbReference type="SAM" id="Phobius"/>
    </source>
</evidence>
<evidence type="ECO:0000256" key="8">
    <source>
        <dbReference type="ARBA" id="ARBA00023136"/>
    </source>
</evidence>
<evidence type="ECO:0000256" key="4">
    <source>
        <dbReference type="ARBA" id="ARBA00022475"/>
    </source>
</evidence>
<dbReference type="Proteomes" id="UP001519064">
    <property type="component" value="Unassembled WGS sequence"/>
</dbReference>
<evidence type="ECO:0000256" key="1">
    <source>
        <dbReference type="ARBA" id="ARBA00004651"/>
    </source>
</evidence>
<feature type="domain" description="Amino acid permease/ SLC12A" evidence="10">
    <location>
        <begin position="1"/>
        <end position="427"/>
    </location>
</feature>
<evidence type="ECO:0000313" key="12">
    <source>
        <dbReference type="Proteomes" id="UP001519064"/>
    </source>
</evidence>
<dbReference type="EMBL" id="JADKMA010000024">
    <property type="protein sequence ID" value="MBO8191508.1"/>
    <property type="molecule type" value="Genomic_DNA"/>
</dbReference>
<feature type="transmembrane region" description="Helical" evidence="9">
    <location>
        <begin position="315"/>
        <end position="338"/>
    </location>
</feature>
<feature type="transmembrane region" description="Helical" evidence="9">
    <location>
        <begin position="142"/>
        <end position="162"/>
    </location>
</feature>
<feature type="transmembrane region" description="Helical" evidence="9">
    <location>
        <begin position="344"/>
        <end position="368"/>
    </location>
</feature>
<protein>
    <submittedName>
        <fullName evidence="11">Amino acid permease</fullName>
    </submittedName>
</protein>
<dbReference type="InterPro" id="IPR004841">
    <property type="entry name" value="AA-permease/SLC12A_dom"/>
</dbReference>
<gene>
    <name evidence="11" type="ORF">ITI46_07360</name>
</gene>
<dbReference type="PANTHER" id="PTHR43495:SF1">
    <property type="entry name" value="L-ASPARAGINE PERMEASE"/>
    <property type="match status" value="1"/>
</dbReference>
<dbReference type="PIRSF" id="PIRSF006060">
    <property type="entry name" value="AA_transporter"/>
    <property type="match status" value="1"/>
</dbReference>
<dbReference type="PANTHER" id="PTHR43495">
    <property type="entry name" value="GABA PERMEASE"/>
    <property type="match status" value="1"/>
</dbReference>
<keyword evidence="6" id="KW-0029">Amino-acid transport</keyword>
<evidence type="ECO:0000256" key="2">
    <source>
        <dbReference type="ARBA" id="ARBA00008583"/>
    </source>
</evidence>
<keyword evidence="5 9" id="KW-0812">Transmembrane</keyword>
<organism evidence="11 12">
    <name type="scientific">Streptomyces oryzae</name>
    <dbReference type="NCBI Taxonomy" id="1434886"/>
    <lineage>
        <taxon>Bacteria</taxon>
        <taxon>Bacillati</taxon>
        <taxon>Actinomycetota</taxon>
        <taxon>Actinomycetes</taxon>
        <taxon>Kitasatosporales</taxon>
        <taxon>Streptomycetaceae</taxon>
        <taxon>Streptomyces</taxon>
    </lineage>
</organism>
<accession>A0ABS3X847</accession>
<name>A0ABS3X847_9ACTN</name>
<evidence type="ECO:0000259" key="10">
    <source>
        <dbReference type="Pfam" id="PF00324"/>
    </source>
</evidence>
<comment type="similarity">
    <text evidence="2">Belongs to the amino acid-polyamine-organocation (APC) superfamily. Amino acid transporter (AAT) (TC 2.A.3.1) family.</text>
</comment>
<feature type="transmembrane region" description="Helical" evidence="9">
    <location>
        <begin position="220"/>
        <end position="242"/>
    </location>
</feature>
<evidence type="ECO:0000256" key="3">
    <source>
        <dbReference type="ARBA" id="ARBA00022448"/>
    </source>
</evidence>
<keyword evidence="7 9" id="KW-1133">Transmembrane helix</keyword>
<evidence type="ECO:0000256" key="7">
    <source>
        <dbReference type="ARBA" id="ARBA00022989"/>
    </source>
</evidence>
<feature type="transmembrane region" description="Helical" evidence="9">
    <location>
        <begin position="109"/>
        <end position="130"/>
    </location>
</feature>
<reference evidence="11 12" key="1">
    <citation type="submission" date="2020-11" db="EMBL/GenBank/DDBJ databases">
        <title>Streptomyces spirodelae sp. nov., isolated from duckweed.</title>
        <authorList>
            <person name="Saimee Y."/>
            <person name="Duangmal K."/>
        </authorList>
    </citation>
    <scope>NUCLEOTIDE SEQUENCE [LARGE SCALE GENOMIC DNA]</scope>
    <source>
        <strain evidence="11 12">S16-07</strain>
    </source>
</reference>
<feature type="transmembrane region" description="Helical" evidence="9">
    <location>
        <begin position="71"/>
        <end position="97"/>
    </location>
</feature>
<keyword evidence="4" id="KW-1003">Cell membrane</keyword>
<dbReference type="Pfam" id="PF00324">
    <property type="entry name" value="AA_permease"/>
    <property type="match status" value="1"/>
</dbReference>
<keyword evidence="8 9" id="KW-0472">Membrane</keyword>
<comment type="subcellular location">
    <subcellularLocation>
        <location evidence="1">Cell membrane</location>
        <topology evidence="1">Multi-pass membrane protein</topology>
    </subcellularLocation>
</comment>
<dbReference type="PROSITE" id="PS00218">
    <property type="entry name" value="AMINO_ACID_PERMEASE_1"/>
    <property type="match status" value="1"/>
</dbReference>
<dbReference type="Gene3D" id="1.20.1740.10">
    <property type="entry name" value="Amino acid/polyamine transporter I"/>
    <property type="match status" value="1"/>
</dbReference>
<feature type="transmembrane region" description="Helical" evidence="9">
    <location>
        <begin position="380"/>
        <end position="406"/>
    </location>
</feature>
<comment type="caution">
    <text evidence="11">The sequence shown here is derived from an EMBL/GenBank/DDBJ whole genome shotgun (WGS) entry which is preliminary data.</text>
</comment>
<keyword evidence="12" id="KW-1185">Reference proteome</keyword>
<proteinExistence type="inferred from homology"/>